<evidence type="ECO:0000256" key="2">
    <source>
        <dbReference type="SAM" id="Phobius"/>
    </source>
</evidence>
<dbReference type="PANTHER" id="PTHR33098:SF87">
    <property type="entry name" value="GENOME ASSEMBLY, CHROMOSOME: A02"/>
    <property type="match status" value="1"/>
</dbReference>
<feature type="compositionally biased region" description="Pro residues" evidence="1">
    <location>
        <begin position="260"/>
        <end position="274"/>
    </location>
</feature>
<protein>
    <submittedName>
        <fullName evidence="4">Uncharacterized protein LOC108839804</fullName>
    </submittedName>
</protein>
<feature type="region of interest" description="Disordered" evidence="1">
    <location>
        <begin position="208"/>
        <end position="422"/>
    </location>
</feature>
<dbReference type="PANTHER" id="PTHR33098">
    <property type="entry name" value="COTTON FIBER (DUF761)"/>
    <property type="match status" value="1"/>
</dbReference>
<dbReference type="RefSeq" id="XP_018468079.1">
    <property type="nucleotide sequence ID" value="XM_018612577.2"/>
</dbReference>
<keyword evidence="2" id="KW-0472">Membrane</keyword>
<feature type="compositionally biased region" description="Pro residues" evidence="1">
    <location>
        <begin position="361"/>
        <end position="370"/>
    </location>
</feature>
<feature type="compositionally biased region" description="Basic residues" evidence="1">
    <location>
        <begin position="298"/>
        <end position="308"/>
    </location>
</feature>
<evidence type="ECO:0000313" key="3">
    <source>
        <dbReference type="Proteomes" id="UP000504610"/>
    </source>
</evidence>
<gene>
    <name evidence="4" type="primary">LOC108839804</name>
</gene>
<dbReference type="InterPro" id="IPR008480">
    <property type="entry name" value="DUF761_pln"/>
</dbReference>
<sequence>MEINGDQPPLIWPQFESTTYTRRRSPIPTMLVPAMIGVLSAAVFLLFTTFVVPPFLSVTSQILQPASVKRGWDSINVVLVLFAIICGVLARRNDDGSLIGEEQGQGAMIGETVGDDVYDADRLKIYESLSRLPVTGGLPLRRSSSSYPDLRNGVFRETVDRRFRFYDDFEIDKYRSEESTVVIEEQFRSLSKTEIEESEAKEITVDKVVVTPSQQPPAPPPPNPPPLRRTHRSVRKTDTQERSKRSETSSDSTRFKRTLRPPPSPPPPPPPPPRTLQRRKSNAAKEIKMVFASLYNQGKRKKKQKRKERRESPVVVEMEPPQYQSSIPPPPPPPPPLRSPQSVFYGLFKKGAKSKKIHSIPAPPPPPPPRKIQTDPQTPPRSVKSSRPPRPAKQTNLNEESSYQLTQTTPPPPPPPPFRVPPLKFVVSGDFAMIRSNQSSRCSSPEREVIDLGWGLELTRSDAREESNVAVNSGGGFCPSPDVNAKADNFIARLRGEWRLDKVNSVKRRRSMSSV</sequence>
<evidence type="ECO:0000256" key="1">
    <source>
        <dbReference type="SAM" id="MobiDB-lite"/>
    </source>
</evidence>
<organism evidence="3 4">
    <name type="scientific">Raphanus sativus</name>
    <name type="common">Radish</name>
    <name type="synonym">Raphanus raphanistrum var. sativus</name>
    <dbReference type="NCBI Taxonomy" id="3726"/>
    <lineage>
        <taxon>Eukaryota</taxon>
        <taxon>Viridiplantae</taxon>
        <taxon>Streptophyta</taxon>
        <taxon>Embryophyta</taxon>
        <taxon>Tracheophyta</taxon>
        <taxon>Spermatophyta</taxon>
        <taxon>Magnoliopsida</taxon>
        <taxon>eudicotyledons</taxon>
        <taxon>Gunneridae</taxon>
        <taxon>Pentapetalae</taxon>
        <taxon>rosids</taxon>
        <taxon>malvids</taxon>
        <taxon>Brassicales</taxon>
        <taxon>Brassicaceae</taxon>
        <taxon>Brassiceae</taxon>
        <taxon>Raphanus</taxon>
    </lineage>
</organism>
<feature type="compositionally biased region" description="Basic and acidic residues" evidence="1">
    <location>
        <begin position="235"/>
        <end position="248"/>
    </location>
</feature>
<feature type="compositionally biased region" description="Pro residues" evidence="1">
    <location>
        <begin position="409"/>
        <end position="420"/>
    </location>
</feature>
<keyword evidence="3" id="KW-1185">Reference proteome</keyword>
<feature type="transmembrane region" description="Helical" evidence="2">
    <location>
        <begin position="30"/>
        <end position="52"/>
    </location>
</feature>
<feature type="compositionally biased region" description="Pro residues" evidence="1">
    <location>
        <begin position="327"/>
        <end position="338"/>
    </location>
</feature>
<feature type="compositionally biased region" description="Pro residues" evidence="1">
    <location>
        <begin position="214"/>
        <end position="227"/>
    </location>
</feature>
<proteinExistence type="predicted"/>
<dbReference type="OrthoDB" id="1929225at2759"/>
<dbReference type="AlphaFoldDB" id="A0A6J0M7R6"/>
<dbReference type="Pfam" id="PF05553">
    <property type="entry name" value="DUF761"/>
    <property type="match status" value="1"/>
</dbReference>
<feature type="compositionally biased region" description="Polar residues" evidence="1">
    <location>
        <begin position="393"/>
        <end position="408"/>
    </location>
</feature>
<reference evidence="3" key="1">
    <citation type="journal article" date="2019" name="Database">
        <title>The radish genome database (RadishGD): an integrated information resource for radish genomics.</title>
        <authorList>
            <person name="Yu H.J."/>
            <person name="Baek S."/>
            <person name="Lee Y.J."/>
            <person name="Cho A."/>
            <person name="Mun J.H."/>
        </authorList>
    </citation>
    <scope>NUCLEOTIDE SEQUENCE [LARGE SCALE GENOMIC DNA]</scope>
    <source>
        <strain evidence="3">cv. WK10039</strain>
    </source>
</reference>
<keyword evidence="2" id="KW-1133">Transmembrane helix</keyword>
<accession>A0A6J0M7R6</accession>
<dbReference type="GeneID" id="108839804"/>
<dbReference type="Proteomes" id="UP000504610">
    <property type="component" value="Chromosome 2"/>
</dbReference>
<keyword evidence="2" id="KW-0812">Transmembrane</keyword>
<reference evidence="4" key="2">
    <citation type="submission" date="2025-08" db="UniProtKB">
        <authorList>
            <consortium name="RefSeq"/>
        </authorList>
    </citation>
    <scope>IDENTIFICATION</scope>
    <source>
        <tissue evidence="4">Leaf</tissue>
    </source>
</reference>
<dbReference type="KEGG" id="rsz:108839804"/>
<evidence type="ECO:0000313" key="4">
    <source>
        <dbReference type="RefSeq" id="XP_018468079.1"/>
    </source>
</evidence>
<name>A0A6J0M7R6_RAPSA</name>